<dbReference type="AlphaFoldDB" id="A0A495XRQ6"/>
<evidence type="ECO:0000313" key="5">
    <source>
        <dbReference type="Proteomes" id="UP000278440"/>
    </source>
</evidence>
<dbReference type="GO" id="GO:0006754">
    <property type="term" value="P:ATP biosynthetic process"/>
    <property type="evidence" value="ECO:0007669"/>
    <property type="project" value="TreeGrafter"/>
</dbReference>
<evidence type="ECO:0000259" key="3">
    <source>
        <dbReference type="PROSITE" id="PS51462"/>
    </source>
</evidence>
<evidence type="ECO:0000256" key="1">
    <source>
        <dbReference type="ARBA" id="ARBA00022801"/>
    </source>
</evidence>
<dbReference type="Gene3D" id="3.90.79.10">
    <property type="entry name" value="Nucleoside Triphosphate Pyrophosphohydrolase"/>
    <property type="match status" value="1"/>
</dbReference>
<comment type="caution">
    <text evidence="4">The sequence shown here is derived from an EMBL/GenBank/DDBJ whole genome shotgun (WGS) entry which is preliminary data.</text>
</comment>
<evidence type="ECO:0000256" key="2">
    <source>
        <dbReference type="SAM" id="MobiDB-lite"/>
    </source>
</evidence>
<dbReference type="CDD" id="cd03673">
    <property type="entry name" value="NUDIX_Ap6A_hydrolase"/>
    <property type="match status" value="1"/>
</dbReference>
<dbReference type="SUPFAM" id="SSF53254">
    <property type="entry name" value="Phosphoglycerate mutase-like"/>
    <property type="match status" value="1"/>
</dbReference>
<dbReference type="SUPFAM" id="SSF55811">
    <property type="entry name" value="Nudix"/>
    <property type="match status" value="1"/>
</dbReference>
<dbReference type="InterPro" id="IPR015797">
    <property type="entry name" value="NUDIX_hydrolase-like_dom_sf"/>
</dbReference>
<accession>A0A495XRQ6</accession>
<dbReference type="InterPro" id="IPR020084">
    <property type="entry name" value="NUDIX_hydrolase_CS"/>
</dbReference>
<keyword evidence="5" id="KW-1185">Reference proteome</keyword>
<feature type="region of interest" description="Disordered" evidence="2">
    <location>
        <begin position="1"/>
        <end position="23"/>
    </location>
</feature>
<protein>
    <submittedName>
        <fullName evidence="4">8-oxo-dGTP diphosphatase</fullName>
    </submittedName>
</protein>
<dbReference type="InterPro" id="IPR051325">
    <property type="entry name" value="Nudix_hydrolase_domain"/>
</dbReference>
<dbReference type="Pfam" id="PF00300">
    <property type="entry name" value="His_Phos_1"/>
    <property type="match status" value="1"/>
</dbReference>
<feature type="domain" description="Nudix hydrolase" evidence="3">
    <location>
        <begin position="25"/>
        <end position="155"/>
    </location>
</feature>
<dbReference type="SMART" id="SM00855">
    <property type="entry name" value="PGAM"/>
    <property type="match status" value="1"/>
</dbReference>
<dbReference type="GO" id="GO:0006167">
    <property type="term" value="P:AMP biosynthetic process"/>
    <property type="evidence" value="ECO:0007669"/>
    <property type="project" value="TreeGrafter"/>
</dbReference>
<organism evidence="4 5">
    <name type="scientific">Terracoccus luteus</name>
    <dbReference type="NCBI Taxonomy" id="53356"/>
    <lineage>
        <taxon>Bacteria</taxon>
        <taxon>Bacillati</taxon>
        <taxon>Actinomycetota</taxon>
        <taxon>Actinomycetes</taxon>
        <taxon>Micrococcales</taxon>
        <taxon>Intrasporangiaceae</taxon>
        <taxon>Terracoccus</taxon>
    </lineage>
</organism>
<dbReference type="PANTHER" id="PTHR21340:SF0">
    <property type="entry name" value="BIS(5'-NUCLEOSYL)-TETRAPHOSPHATASE [ASYMMETRICAL]"/>
    <property type="match status" value="1"/>
</dbReference>
<dbReference type="PROSITE" id="PS00893">
    <property type="entry name" value="NUDIX_BOX"/>
    <property type="match status" value="1"/>
</dbReference>
<dbReference type="CDD" id="cd07067">
    <property type="entry name" value="HP_PGM_like"/>
    <property type="match status" value="1"/>
</dbReference>
<dbReference type="Proteomes" id="UP000278440">
    <property type="component" value="Unassembled WGS sequence"/>
</dbReference>
<sequence>MDAGGPGPCVDATPGAGSGRLTPVSVIPAAGTLPWRRRDGQLQVALVHRPKYDDWSWAKGKLDPGEQPCVAAARETLEETGLTVRVGLPLPTAEYPLLDAVGRPVTKRVHYWAARVTGGSGILEHEIDEVAWLDVKSAHDRLDYARDRRQLLALVRAERDGVLRTWPLVVVRHAKAQPRSRFTGSDDRERPLDAVGREQARAIAPVLEAYGVQRVTTSSSARCVSTVEPYTRAAGLKLRRRDSLSEEGFEHDRAGAAHELERLLEHADPSAICSHGPVLPTLVDLLIGRVAEGHERGGYLTEELHTAADSKLRKGETLVCHLTGRGPEARVVGVERVYN</sequence>
<keyword evidence="1" id="KW-0378">Hydrolase</keyword>
<dbReference type="PANTHER" id="PTHR21340">
    <property type="entry name" value="DIADENOSINE 5,5-P1,P4-TETRAPHOSPHATE PYROPHOSPHOHYDROLASE MUTT"/>
    <property type="match status" value="1"/>
</dbReference>
<dbReference type="InterPro" id="IPR013078">
    <property type="entry name" value="His_Pase_superF_clade-1"/>
</dbReference>
<dbReference type="PROSITE" id="PS51462">
    <property type="entry name" value="NUDIX"/>
    <property type="match status" value="1"/>
</dbReference>
<evidence type="ECO:0000313" key="4">
    <source>
        <dbReference type="EMBL" id="RKT76787.1"/>
    </source>
</evidence>
<gene>
    <name evidence="4" type="ORF">DFJ68_0187</name>
</gene>
<dbReference type="InterPro" id="IPR000086">
    <property type="entry name" value="NUDIX_hydrolase_dom"/>
</dbReference>
<reference evidence="4 5" key="1">
    <citation type="submission" date="2018-10" db="EMBL/GenBank/DDBJ databases">
        <title>Sequencing the genomes of 1000 actinobacteria strains.</title>
        <authorList>
            <person name="Klenk H.-P."/>
        </authorList>
    </citation>
    <scope>NUCLEOTIDE SEQUENCE [LARGE SCALE GENOMIC DNA]</scope>
    <source>
        <strain evidence="4 5">DSM 44267</strain>
    </source>
</reference>
<dbReference type="GO" id="GO:0004081">
    <property type="term" value="F:bis(5'-nucleosyl)-tetraphosphatase (asymmetrical) activity"/>
    <property type="evidence" value="ECO:0007669"/>
    <property type="project" value="TreeGrafter"/>
</dbReference>
<dbReference type="Pfam" id="PF00293">
    <property type="entry name" value="NUDIX"/>
    <property type="match status" value="1"/>
</dbReference>
<proteinExistence type="predicted"/>
<name>A0A495XRQ6_9MICO</name>
<dbReference type="InterPro" id="IPR029033">
    <property type="entry name" value="His_PPase_superfam"/>
</dbReference>
<dbReference type="Gene3D" id="3.40.50.1240">
    <property type="entry name" value="Phosphoglycerate mutase-like"/>
    <property type="match status" value="1"/>
</dbReference>
<dbReference type="EMBL" id="RBXT01000001">
    <property type="protein sequence ID" value="RKT76787.1"/>
    <property type="molecule type" value="Genomic_DNA"/>
</dbReference>